<dbReference type="EMBL" id="LDQA01000006">
    <property type="protein sequence ID" value="KTR08135.1"/>
    <property type="molecule type" value="Genomic_DNA"/>
</dbReference>
<proteinExistence type="predicted"/>
<keyword evidence="1" id="KW-1133">Transmembrane helix</keyword>
<keyword evidence="1" id="KW-0812">Transmembrane</keyword>
<reference evidence="2 3" key="1">
    <citation type="journal article" date="2016" name="Front. Microbiol.">
        <title>Genomic Resource of Rice Seed Associated Bacteria.</title>
        <authorList>
            <person name="Midha S."/>
            <person name="Bansal K."/>
            <person name="Sharma S."/>
            <person name="Kumar N."/>
            <person name="Patil P.P."/>
            <person name="Chaudhry V."/>
            <person name="Patil P.B."/>
        </authorList>
    </citation>
    <scope>NUCLEOTIDE SEQUENCE [LARGE SCALE GENOMIC DNA]</scope>
    <source>
        <strain evidence="2 3">NS365</strain>
    </source>
</reference>
<dbReference type="PATRIC" id="fig|401562.4.peg.3951"/>
<gene>
    <name evidence="2" type="ORF">NS365_01905</name>
</gene>
<protein>
    <submittedName>
        <fullName evidence="2">Uncharacterized protein</fullName>
    </submittedName>
</protein>
<feature type="transmembrane region" description="Helical" evidence="1">
    <location>
        <begin position="51"/>
        <end position="69"/>
    </location>
</feature>
<dbReference type="InterPro" id="IPR021529">
    <property type="entry name" value="DUF2798"/>
</dbReference>
<dbReference type="AlphaFoldDB" id="A0A175RWF3"/>
<dbReference type="Proteomes" id="UP000078529">
    <property type="component" value="Unassembled WGS sequence"/>
</dbReference>
<feature type="transmembrane region" description="Helical" evidence="1">
    <location>
        <begin position="12"/>
        <end position="31"/>
    </location>
</feature>
<name>A0A175RWF3_9HYPH</name>
<keyword evidence="3" id="KW-1185">Reference proteome</keyword>
<evidence type="ECO:0000313" key="2">
    <source>
        <dbReference type="EMBL" id="KTR08135.1"/>
    </source>
</evidence>
<dbReference type="RefSeq" id="WP_058598589.1">
    <property type="nucleotide sequence ID" value="NZ_LDQA01000006.1"/>
</dbReference>
<evidence type="ECO:0000313" key="3">
    <source>
        <dbReference type="Proteomes" id="UP000078529"/>
    </source>
</evidence>
<sequence length="84" mass="9059">MPAFRKLPTRYASIVVPFLLSIMMCGVVSAISTARALGLSADLPAQWMKGWGLSWLVAFPTLLVVMPLVRRLAGCLVESPAARS</sequence>
<comment type="caution">
    <text evidence="2">The sequence shown here is derived from an EMBL/GenBank/DDBJ whole genome shotgun (WGS) entry which is preliminary data.</text>
</comment>
<organism evidence="2 3">
    <name type="scientific">Aureimonas ureilytica</name>
    <dbReference type="NCBI Taxonomy" id="401562"/>
    <lineage>
        <taxon>Bacteria</taxon>
        <taxon>Pseudomonadati</taxon>
        <taxon>Pseudomonadota</taxon>
        <taxon>Alphaproteobacteria</taxon>
        <taxon>Hyphomicrobiales</taxon>
        <taxon>Aurantimonadaceae</taxon>
        <taxon>Aureimonas</taxon>
    </lineage>
</organism>
<keyword evidence="1" id="KW-0472">Membrane</keyword>
<dbReference type="Pfam" id="PF11391">
    <property type="entry name" value="DUF2798"/>
    <property type="match status" value="1"/>
</dbReference>
<evidence type="ECO:0000256" key="1">
    <source>
        <dbReference type="SAM" id="Phobius"/>
    </source>
</evidence>
<accession>A0A175RWF3</accession>